<sequence length="72" mass="8453">MKPLNNKLYELLLINLFWSLSSSQRPLPFTIRCYDEVCKRFNYSAVELHEEGTRTEGQVLDSRTLSGTNLWE</sequence>
<protein>
    <submittedName>
        <fullName evidence="2">Uncharacterized protein</fullName>
    </submittedName>
</protein>
<dbReference type="AlphaFoldDB" id="A0A5B7CJC8"/>
<gene>
    <name evidence="2" type="ORF">E2C01_000340</name>
</gene>
<reference evidence="2 3" key="1">
    <citation type="submission" date="2019-05" db="EMBL/GenBank/DDBJ databases">
        <title>Another draft genome of Portunus trituberculatus and its Hox gene families provides insights of decapod evolution.</title>
        <authorList>
            <person name="Jeong J.-H."/>
            <person name="Song I."/>
            <person name="Kim S."/>
            <person name="Choi T."/>
            <person name="Kim D."/>
            <person name="Ryu S."/>
            <person name="Kim W."/>
        </authorList>
    </citation>
    <scope>NUCLEOTIDE SEQUENCE [LARGE SCALE GENOMIC DNA]</scope>
    <source>
        <tissue evidence="2">Muscle</tissue>
    </source>
</reference>
<keyword evidence="3" id="KW-1185">Reference proteome</keyword>
<name>A0A5B7CJC8_PORTR</name>
<keyword evidence="1" id="KW-0732">Signal</keyword>
<proteinExistence type="predicted"/>
<dbReference type="Proteomes" id="UP000324222">
    <property type="component" value="Unassembled WGS sequence"/>
</dbReference>
<organism evidence="2 3">
    <name type="scientific">Portunus trituberculatus</name>
    <name type="common">Swimming crab</name>
    <name type="synonym">Neptunus trituberculatus</name>
    <dbReference type="NCBI Taxonomy" id="210409"/>
    <lineage>
        <taxon>Eukaryota</taxon>
        <taxon>Metazoa</taxon>
        <taxon>Ecdysozoa</taxon>
        <taxon>Arthropoda</taxon>
        <taxon>Crustacea</taxon>
        <taxon>Multicrustacea</taxon>
        <taxon>Malacostraca</taxon>
        <taxon>Eumalacostraca</taxon>
        <taxon>Eucarida</taxon>
        <taxon>Decapoda</taxon>
        <taxon>Pleocyemata</taxon>
        <taxon>Brachyura</taxon>
        <taxon>Eubrachyura</taxon>
        <taxon>Portunoidea</taxon>
        <taxon>Portunidae</taxon>
        <taxon>Portuninae</taxon>
        <taxon>Portunus</taxon>
    </lineage>
</organism>
<dbReference type="EMBL" id="VSRR010000008">
    <property type="protein sequence ID" value="MPC07773.1"/>
    <property type="molecule type" value="Genomic_DNA"/>
</dbReference>
<evidence type="ECO:0000256" key="1">
    <source>
        <dbReference type="SAM" id="SignalP"/>
    </source>
</evidence>
<evidence type="ECO:0000313" key="2">
    <source>
        <dbReference type="EMBL" id="MPC07773.1"/>
    </source>
</evidence>
<feature type="chain" id="PRO_5022889014" evidence="1">
    <location>
        <begin position="24"/>
        <end position="72"/>
    </location>
</feature>
<evidence type="ECO:0000313" key="3">
    <source>
        <dbReference type="Proteomes" id="UP000324222"/>
    </source>
</evidence>
<comment type="caution">
    <text evidence="2">The sequence shown here is derived from an EMBL/GenBank/DDBJ whole genome shotgun (WGS) entry which is preliminary data.</text>
</comment>
<accession>A0A5B7CJC8</accession>
<feature type="signal peptide" evidence="1">
    <location>
        <begin position="1"/>
        <end position="23"/>
    </location>
</feature>